<dbReference type="NCBIfam" id="TIGR01586">
    <property type="entry name" value="yopT_cys_prot"/>
    <property type="match status" value="1"/>
</dbReference>
<evidence type="ECO:0000313" key="11">
    <source>
        <dbReference type="Proteomes" id="UP000190023"/>
    </source>
</evidence>
<feature type="region of interest" description="Disordered" evidence="8">
    <location>
        <begin position="2908"/>
        <end position="2986"/>
    </location>
</feature>
<name>A0A1T0AXY5_9PAST</name>
<dbReference type="InterPro" id="IPR008638">
    <property type="entry name" value="FhaB/CdiA-like_TPS"/>
</dbReference>
<feature type="region of interest" description="Disordered" evidence="8">
    <location>
        <begin position="2140"/>
        <end position="2215"/>
    </location>
</feature>
<evidence type="ECO:0000256" key="2">
    <source>
        <dbReference type="ARBA" id="ARBA00022525"/>
    </source>
</evidence>
<feature type="region of interest" description="Disordered" evidence="8">
    <location>
        <begin position="995"/>
        <end position="1057"/>
    </location>
</feature>
<dbReference type="OrthoDB" id="2664633at2"/>
<feature type="region of interest" description="Disordered" evidence="8">
    <location>
        <begin position="2449"/>
        <end position="2488"/>
    </location>
</feature>
<dbReference type="Pfam" id="PF03543">
    <property type="entry name" value="Peptidase_C58"/>
    <property type="match status" value="1"/>
</dbReference>
<evidence type="ECO:0000256" key="4">
    <source>
        <dbReference type="ARBA" id="ARBA00022801"/>
    </source>
</evidence>
<evidence type="ECO:0000313" key="10">
    <source>
        <dbReference type="EMBL" id="OOS02747.1"/>
    </source>
</evidence>
<dbReference type="Gene3D" id="1.10.3290.10">
    <property type="entry name" value="Fido-like domain"/>
    <property type="match status" value="1"/>
</dbReference>
<dbReference type="SUPFAM" id="SSF140931">
    <property type="entry name" value="Fic-like"/>
    <property type="match status" value="1"/>
</dbReference>
<gene>
    <name evidence="10" type="ORF">B0188_07565</name>
</gene>
<evidence type="ECO:0000259" key="9">
    <source>
        <dbReference type="PROSITE" id="PS51459"/>
    </source>
</evidence>
<dbReference type="InterPro" id="IPR011050">
    <property type="entry name" value="Pectin_lyase_fold/virulence"/>
</dbReference>
<feature type="compositionally biased region" description="Basic and acidic residues" evidence="8">
    <location>
        <begin position="2872"/>
        <end position="2882"/>
    </location>
</feature>
<dbReference type="GO" id="GO:0006508">
    <property type="term" value="P:proteolysis"/>
    <property type="evidence" value="ECO:0007669"/>
    <property type="project" value="UniProtKB-KW"/>
</dbReference>
<keyword evidence="6" id="KW-0843">Virulence</keyword>
<accession>A0A1T0AXY5</accession>
<sequence>MNKNRYKLIFSQIKGCLVPVSECINSAMSNGSTDNRPRLQVEEKPNLSTQYALSSLSLLVKSTFNPLTSAMHLKLGGISILCLSLISTPLAIANAERENAVEERQPQLLDINNNDEHIKLSNVNNTNTHNTKLHKTENNVIVIDIATPTTEKQISDNRFEKLNIPKGAVFNNSKKQDRSQLVGYLPANPNLTAEEAKVILNQVTGANQSQIEGALEVLGKRADIVIANQNGITLNGVKTINASRFVATTSGTINPNDMMLNVTQGQVTIGVNGFATDGLPYLDIIAKKIEQKHVIRNQDADKIETEITLVAGSSKYDLGNHKITEQGKTSSSEIAITGSATGAMHGKNIKLIVTDKGAGVKHDGMILSESDIEIALQNGDADLGNTAYFDHEKKIKAKQNVKVTNAKRTVIGNDVEAKQISINAQDLKIRANTELNAHNKATLESQNTISFEEQSKLLSPEITAKATALLDNKGRIYGKTVKLEAESLVNEKEIIAEKELTIDTQGKEISFAKDEHNVATLRKTSPKITAGFVNKGIIESKGDVTLNFKETASFTDKNTKFVKAGKHLKINAKNVELRDQDIQSGANITIDAKESVVQQGGVLASGQALSITAQNGSIYNLGGIFGAGKSLQLTANSNGEMGDIVNQENGLLHTLGTMNLNADNQLYNIGSIYAKNKLSVTANQLLNDVRLSGKISYNGLGVSPRYDISRNAQHGWHVNVYQLNVTLQEQHKADIKVEKMGEIRSDSDFDFQGKKKNNAKTQLINHGLINVKGTLKVNADEVINQMKGFEQEAAVILHKQANIVLRYQPRARYIWTPLAGNAERRFSSLNAFFDALFGSSTILKSSFYSAENFSAYELLRQVKNSPLFSQAMNRVFGAEWHSLSYEDMKSKWKNFKEQPANFIYYPQEKAKILAGSFTGSIKNLQNGEHTEYGSFNGNINIGKHQLSLPSVEFKPEFSDVESLKDEAIELEDILALLDTPNLFIDNSVQFEKEHKNLDKEDLNKDSERPTPPAATENQGGNTSGNTNNEEGEEEDTRDPDETQPEDYVRTDKNVDYLNPDEYFENGYLLNELLQELGEQSIPLEKPLDRASNLVTLSNWERSNGKEQGEMSKKLKKRFREKQKQYKEELKSKAEALALAKAQQQENRLVESKKEAQRQMEDKVAKQQEIRREEEQAAAVREKEKQLEIQIQAEERKQQEEKRVAQEKQQQEEKRKAEEKVAQAQSELEQQQVYEEDVKQEESIAKNSFFKALDATRPKVETDPLYRTKLNYINQDEYVGANYFFNNVSEQNPNQKVKVLGDNYFDHQLITRAIEKKADNHLQQKYNLTDVDLVKKLMDNATTQAKTLHLQLGERLTKTQQAQLTEDIVWYVKTRVNNQDVFVPQVYFASETLAQNPKAQGTGLISATEIKVKSENVNNTGTLSANKLDVEASNKIRNQGSIVSTEETRLVGKKGIENLSRSFANNELGVTVQRAEIKTAGKLHLETDKDSSINVQASDIQAKSAQIRTKELNLKNTHNTKHSYKESFTPAGLALYELDIAGLKVPFVGLSSASSSSEQSSEAISVGSKLAVGDLHLEVEKDINQIGSELTAKQISGVVKGNYNTQAGQNLKNVQKEEYSTQIFASAHASGGGTSVRVDYNSKDGGKTSVGVPTNQTGVGAEAGISFEHSKENESLLTHTNSELQVESGKLTVLGSADIGGVDINTKTSSDKGFELSANDIKSTKQKDQYSKESERTSFKIGPEVEAHSAIADLVSHLAKEYRDAQNGIKQDETVVLQHASDMLNIITGDLAGSSAKLAVERNRETQSTIERSDILTQIGGNVTLSATNGSLALKNVRSDEKTNLTLKAKEDVNILAGEKTKESVETVSRQKLAHGVHAGCGLMSGTCTAGVSTSFEGNESYTHERTTTHSNSLLQGSNIKIEAGGDLNLESSNIDADKVDLNVKGTTNVVSKQDIRNKTTQGFDYNVSAGVALSSATIATPTGTIGGGYTNETETARTVNQQAGIKAKTLTGQVQDLNLQGGYVVSTDESNQLKVKGNITSQALSDQHDKDGGSFGLSVGISERGTSSFNIRGGRSDQKHYQATQKSTLSGVDISQAEIAGSVNTDLSKAKNVTRDDTYASTQFGFEVGDLVELGQKAKNKLRPSSEVDMPSTSSFRSRSQSGEVDSADSASVRNPIYESVETLTTPRRNASDVELVDNPIYHTTPRNRQPTDALPELPNATLSKPNANADGVYAEISNGDYSTVGDRNADTNRSRTRRATDALPELPNVAQPKANASAEGVYAEISNGDYSTVGDRNADTNRNRARRATDALPELPNSVQPKANASAEGVYAEISNGDYSTVGDRNADTNRSRTRRATDALPELPNVAQPKVTNDGVDSVSVKNPIYESTETLATPRRNTSDVELVDNLLYGTTSHSRQPTDALPELPNATLPKPNANADGVYAEISNGDYSTVGDRNADTNRSRTRRATDALPELPGSVQPKANASAEGVYAEISNGDYSTVGDRNADTNRNRARRATDALPELPNSVQPKPNANTDGVYAEISNGDYSTVGDRNADTNRNRARRATDALPELPNVAQPKVTNDGVDSVSVKNPIYESTETLTTPRRNASGVELVDNPLYGTTSHSRQPTDALPELPNATLPKPNANADGVYAEISNGDYSTVGDRNADTNRSRTRRATDALPELPNSVQPKANASAEGVYAEISNGDYSTVGDRNADTNRNRARRATDALPELPNVAQPKVTNDGVDSVSVKNPIYESTETLTTPHRNASDVELVDNPLYGTTSQSKTNDIYSTITETTGAKPRSRRATDKLPEVPVTAQPKVNTVDSAERIYEEIPASTNNKANRTLPEIPDSQAKVLANRNNNNGNDSKERASKSTDDTYSTIAEATNSAPNVRRETQILLTSDNAAKAQPEAKGTDYEALGARPKVRKSNAEELSAKASSSDPDYDTIPATTVPSPVAKVDSTETRTPVVEKPTEKQPESIAVAKSEKTQKSLLARFKAFFTGEKEKSAKSKSVKAEQEAQVPAKPNYDGLEDNLNLKNLLALEDKRSDAFEQNVLKNDKFLDEAREAAKKSIPESTIKQMGNDPTFDEILTEGAKKVEKRINDAITFKPTVEEFSQIQDLVKQLPKGSALEDIHEKTLSITEALAATSKTIQGNPKLKDEVQGAISDFLKSSQNKPLTVEMIETLNRGLRPDEPEDRLLYKKETLTKENAVFSSPEASKIQLKETVDFINQAKQQNVEPSVLAGLVYQRLIAYHPFAEGNGRMARVIVNKLLLDAGYPAFTKFSSDFETQIIPQTKKTAKSATSAEVVKEFLTELGQKPLPEVSQKVNAEKQEPIYAVVDKSPEALAKAKAKGDEATKNQPLKPVVVEEVAPALPKRLSDTELDRTETNETEKATPKAISATLATLVPETFVATVTTLTPKASLNTAETLAPKTPIANATENTEVEKTATAEKAIATQPAVAQGETQANRKAKPVSEKVAQLTLVEQPRTLRQQIQDKFQPLKVKAKIDAVRASVEEYGGKVSFKYAQSKGEVYNEIIKHVETQHGVCESTCAHWIANKVSAQEDFWNTLYEGGKKGNLKKEAIDSIKKLQTEFMNSGSATQQFKLTDSWLQEQGVVPKQKTVGEASRRDEVAGTVSKTDISALTKAILDTGKEKSGVKKISINLEGGSHTVSAAVQGDKVVFFDPNFGEVTFPTHQKFEAWLKNAFWEKSGYAGKKEGKRFFNVVNYELPEKTNQSKPTEKTE</sequence>
<dbReference type="Proteomes" id="UP000190023">
    <property type="component" value="Unassembled WGS sequence"/>
</dbReference>
<feature type="region of interest" description="Disordered" evidence="8">
    <location>
        <begin position="2659"/>
        <end position="2698"/>
    </location>
</feature>
<dbReference type="SUPFAM" id="SSF51126">
    <property type="entry name" value="Pectin lyase-like"/>
    <property type="match status" value="1"/>
</dbReference>
<dbReference type="PRINTS" id="PR01376">
    <property type="entry name" value="BACSURFANTGN"/>
</dbReference>
<proteinExistence type="predicted"/>
<reference evidence="10 11" key="1">
    <citation type="submission" date="2017-02" db="EMBL/GenBank/DDBJ databases">
        <title>Draft genome sequence of Haemophilus felis CCUG 31170 type strain.</title>
        <authorList>
            <person name="Engstrom-Jakobsson H."/>
            <person name="Salva-Serra F."/>
            <person name="Thorell K."/>
            <person name="Gonzales-Siles L."/>
            <person name="Karlsson R."/>
            <person name="Boulund F."/>
            <person name="Engstrand L."/>
            <person name="Kristiansson E."/>
            <person name="Moore E."/>
        </authorList>
    </citation>
    <scope>NUCLEOTIDE SEQUENCE [LARGE SCALE GENOMIC DNA]</scope>
    <source>
        <strain evidence="10 11">CCUG 31170</strain>
    </source>
</reference>
<dbReference type="InterPro" id="IPR038765">
    <property type="entry name" value="Papain-like_cys_pep_sf"/>
</dbReference>
<organism evidence="10 11">
    <name type="scientific">[Haemophilus] felis</name>
    <dbReference type="NCBI Taxonomy" id="123822"/>
    <lineage>
        <taxon>Bacteria</taxon>
        <taxon>Pseudomonadati</taxon>
        <taxon>Pseudomonadota</taxon>
        <taxon>Gammaproteobacteria</taxon>
        <taxon>Pasteurellales</taxon>
        <taxon>Pasteurellaceae</taxon>
    </lineage>
</organism>
<dbReference type="CDD" id="cd20498">
    <property type="entry name" value="C58_YopT"/>
    <property type="match status" value="1"/>
</dbReference>
<dbReference type="InterPro" id="IPR036597">
    <property type="entry name" value="Fido-like_dom_sf"/>
</dbReference>
<dbReference type="PANTHER" id="PTHR13504">
    <property type="entry name" value="FIDO DOMAIN-CONTAINING PROTEIN DDB_G0283145"/>
    <property type="match status" value="1"/>
</dbReference>
<feature type="compositionally biased region" description="Acidic residues" evidence="8">
    <location>
        <begin position="1029"/>
        <end position="1044"/>
    </location>
</feature>
<keyword evidence="11" id="KW-1185">Reference proteome</keyword>
<keyword evidence="4" id="KW-0378">Hydrolase</keyword>
<dbReference type="EMBL" id="MUYB01000030">
    <property type="protein sequence ID" value="OOS02747.1"/>
    <property type="molecule type" value="Genomic_DNA"/>
</dbReference>
<dbReference type="Gene3D" id="2.160.20.10">
    <property type="entry name" value="Single-stranded right-handed beta-helix, Pectin lyase-like"/>
    <property type="match status" value="1"/>
</dbReference>
<feature type="compositionally biased region" description="Basic and acidic residues" evidence="8">
    <location>
        <begin position="995"/>
        <end position="1008"/>
    </location>
</feature>
<dbReference type="PANTHER" id="PTHR13504:SF38">
    <property type="entry name" value="FIDO DOMAIN-CONTAINING PROTEIN"/>
    <property type="match status" value="1"/>
</dbReference>
<dbReference type="PROSITE" id="PS51459">
    <property type="entry name" value="FIDO"/>
    <property type="match status" value="1"/>
</dbReference>
<feature type="region of interest" description="Disordered" evidence="8">
    <location>
        <begin position="1195"/>
        <end position="1228"/>
    </location>
</feature>
<dbReference type="SUPFAM" id="SSF54001">
    <property type="entry name" value="Cysteine proteinases"/>
    <property type="match status" value="1"/>
</dbReference>
<comment type="subcellular location">
    <subcellularLocation>
        <location evidence="1">Secreted</location>
    </subcellularLocation>
</comment>
<evidence type="ECO:0000256" key="1">
    <source>
        <dbReference type="ARBA" id="ARBA00004613"/>
    </source>
</evidence>
<keyword evidence="5" id="KW-0788">Thiol protease</keyword>
<feature type="region of interest" description="Disordered" evidence="8">
    <location>
        <begin position="2415"/>
        <end position="2437"/>
    </location>
</feature>
<dbReference type="InterPro" id="IPR003951">
    <property type="entry name" value="Peptidase_C58"/>
</dbReference>
<dbReference type="InterPro" id="IPR006473">
    <property type="entry name" value="Peptidase_C58_Yopt"/>
</dbReference>
<feature type="compositionally biased region" description="Low complexity" evidence="8">
    <location>
        <begin position="2152"/>
        <end position="2162"/>
    </location>
</feature>
<dbReference type="SMART" id="SM00912">
    <property type="entry name" value="Haemagg_act"/>
    <property type="match status" value="1"/>
</dbReference>
<feature type="compositionally biased region" description="Basic and acidic residues" evidence="8">
    <location>
        <begin position="1195"/>
        <end position="1220"/>
    </location>
</feature>
<evidence type="ECO:0000256" key="8">
    <source>
        <dbReference type="SAM" id="MobiDB-lite"/>
    </source>
</evidence>
<feature type="domain" description="Fido" evidence="9">
    <location>
        <begin position="3184"/>
        <end position="3321"/>
    </location>
</feature>
<dbReference type="InterPro" id="IPR025157">
    <property type="entry name" value="Hemagglutinin_rpt"/>
</dbReference>
<comment type="caution">
    <text evidence="10">The sequence shown here is derived from an EMBL/GenBank/DDBJ whole genome shotgun (WGS) entry which is preliminary data.</text>
</comment>
<dbReference type="GO" id="GO:0004197">
    <property type="term" value="F:cysteine-type endopeptidase activity"/>
    <property type="evidence" value="ECO:0007669"/>
    <property type="project" value="InterPro"/>
</dbReference>
<protein>
    <recommendedName>
        <fullName evidence="9">Fido domain-containing protein</fullName>
    </recommendedName>
</protein>
<feature type="region of interest" description="Disordered" evidence="8">
    <location>
        <begin position="2863"/>
        <end position="2885"/>
    </location>
</feature>
<dbReference type="InterPro" id="IPR003812">
    <property type="entry name" value="Fido"/>
</dbReference>
<dbReference type="STRING" id="123822.B0188_07565"/>
<feature type="active site" evidence="7">
    <location>
        <position position="3261"/>
    </location>
</feature>
<keyword evidence="2" id="KW-0964">Secreted</keyword>
<feature type="compositionally biased region" description="Low complexity" evidence="8">
    <location>
        <begin position="1015"/>
        <end position="1028"/>
    </location>
</feature>
<dbReference type="InterPro" id="IPR040198">
    <property type="entry name" value="Fido_containing"/>
</dbReference>
<dbReference type="NCBIfam" id="TIGR01901">
    <property type="entry name" value="adhes_NPXG"/>
    <property type="match status" value="1"/>
</dbReference>
<evidence type="ECO:0000256" key="3">
    <source>
        <dbReference type="ARBA" id="ARBA00022670"/>
    </source>
</evidence>
<dbReference type="Pfam" id="PF13332">
    <property type="entry name" value="Fil_haemagg_2"/>
    <property type="match status" value="2"/>
</dbReference>
<evidence type="ECO:0000256" key="7">
    <source>
        <dbReference type="PIRSR" id="PIRSR640198-1"/>
    </source>
</evidence>
<keyword evidence="3" id="KW-0645">Protease</keyword>
<dbReference type="InterPro" id="IPR012334">
    <property type="entry name" value="Pectin_lyas_fold"/>
</dbReference>
<evidence type="ECO:0000256" key="6">
    <source>
        <dbReference type="ARBA" id="ARBA00023026"/>
    </source>
</evidence>
<evidence type="ECO:0000256" key="5">
    <source>
        <dbReference type="ARBA" id="ARBA00022807"/>
    </source>
</evidence>
<dbReference type="Pfam" id="PF05860">
    <property type="entry name" value="TPS"/>
    <property type="match status" value="1"/>
</dbReference>
<dbReference type="Gene3D" id="3.90.70.20">
    <property type="match status" value="1"/>
</dbReference>
<dbReference type="Pfam" id="PF02661">
    <property type="entry name" value="Fic"/>
    <property type="match status" value="1"/>
</dbReference>
<dbReference type="GO" id="GO:0005576">
    <property type="term" value="C:extracellular region"/>
    <property type="evidence" value="ECO:0007669"/>
    <property type="project" value="UniProtKB-SubCell"/>
</dbReference>